<reference evidence="2" key="1">
    <citation type="submission" date="2021-01" db="EMBL/GenBank/DDBJ databases">
        <title>Adiantum capillus-veneris genome.</title>
        <authorList>
            <person name="Fang Y."/>
            <person name="Liao Q."/>
        </authorList>
    </citation>
    <scope>NUCLEOTIDE SEQUENCE</scope>
    <source>
        <strain evidence="2">H3</strain>
        <tissue evidence="2">Leaf</tissue>
    </source>
</reference>
<gene>
    <name evidence="2" type="ORF">GOP47_0003632</name>
</gene>
<dbReference type="EMBL" id="JABFUD020000004">
    <property type="protein sequence ID" value="KAI5080449.1"/>
    <property type="molecule type" value="Genomic_DNA"/>
</dbReference>
<keyword evidence="1" id="KW-0732">Signal</keyword>
<dbReference type="AlphaFoldDB" id="A0A9D4V6H4"/>
<name>A0A9D4V6H4_ADICA</name>
<evidence type="ECO:0000256" key="1">
    <source>
        <dbReference type="SAM" id="SignalP"/>
    </source>
</evidence>
<dbReference type="Proteomes" id="UP000886520">
    <property type="component" value="Chromosome 4"/>
</dbReference>
<evidence type="ECO:0000313" key="3">
    <source>
        <dbReference type="Proteomes" id="UP000886520"/>
    </source>
</evidence>
<feature type="signal peptide" evidence="1">
    <location>
        <begin position="1"/>
        <end position="22"/>
    </location>
</feature>
<organism evidence="2 3">
    <name type="scientific">Adiantum capillus-veneris</name>
    <name type="common">Maidenhair fern</name>
    <dbReference type="NCBI Taxonomy" id="13818"/>
    <lineage>
        <taxon>Eukaryota</taxon>
        <taxon>Viridiplantae</taxon>
        <taxon>Streptophyta</taxon>
        <taxon>Embryophyta</taxon>
        <taxon>Tracheophyta</taxon>
        <taxon>Polypodiopsida</taxon>
        <taxon>Polypodiidae</taxon>
        <taxon>Polypodiales</taxon>
        <taxon>Pteridineae</taxon>
        <taxon>Pteridaceae</taxon>
        <taxon>Vittarioideae</taxon>
        <taxon>Adiantum</taxon>
    </lineage>
</organism>
<sequence>MYGVSSMTFGVALFVMFDLMDGCTLMQLESRHLEWRDCYGVMESEFGRLLFRLDKTSGTLYARGLL</sequence>
<feature type="chain" id="PRO_5039197193" evidence="1">
    <location>
        <begin position="23"/>
        <end position="66"/>
    </location>
</feature>
<evidence type="ECO:0000313" key="2">
    <source>
        <dbReference type="EMBL" id="KAI5080449.1"/>
    </source>
</evidence>
<comment type="caution">
    <text evidence="2">The sequence shown here is derived from an EMBL/GenBank/DDBJ whole genome shotgun (WGS) entry which is preliminary data.</text>
</comment>
<accession>A0A9D4V6H4</accession>
<protein>
    <submittedName>
        <fullName evidence="2">Uncharacterized protein</fullName>
    </submittedName>
</protein>
<keyword evidence="3" id="KW-1185">Reference proteome</keyword>
<proteinExistence type="predicted"/>